<sequence>MTELKSWMRVLCVCVCESGRWSSTEECHLLPFIKGAQLSYFKNDLNQMRHLPKKPMAFMGCDIHVSLEVNRDVS</sequence>
<protein>
    <submittedName>
        <fullName evidence="1">Uncharacterized protein</fullName>
    </submittedName>
</protein>
<feature type="non-terminal residue" evidence="1">
    <location>
        <position position="1"/>
    </location>
</feature>
<reference evidence="1" key="2">
    <citation type="submission" date="2023-04" db="EMBL/GenBank/DDBJ databases">
        <authorList>
            <person name="Bu L."/>
            <person name="Lu L."/>
            <person name="Laidemitt M.R."/>
            <person name="Zhang S.M."/>
            <person name="Mutuku M."/>
            <person name="Mkoji G."/>
            <person name="Steinauer M."/>
            <person name="Loker E.S."/>
        </authorList>
    </citation>
    <scope>NUCLEOTIDE SEQUENCE</scope>
    <source>
        <strain evidence="1">KasaAsao</strain>
        <tissue evidence="1">Whole Snail</tissue>
    </source>
</reference>
<dbReference type="AlphaFoldDB" id="A0AAD8B3Z6"/>
<evidence type="ECO:0000313" key="2">
    <source>
        <dbReference type="Proteomes" id="UP001233172"/>
    </source>
</evidence>
<organism evidence="1 2">
    <name type="scientific">Biomphalaria pfeifferi</name>
    <name type="common">Bloodfluke planorb</name>
    <name type="synonym">Freshwater snail</name>
    <dbReference type="NCBI Taxonomy" id="112525"/>
    <lineage>
        <taxon>Eukaryota</taxon>
        <taxon>Metazoa</taxon>
        <taxon>Spiralia</taxon>
        <taxon>Lophotrochozoa</taxon>
        <taxon>Mollusca</taxon>
        <taxon>Gastropoda</taxon>
        <taxon>Heterobranchia</taxon>
        <taxon>Euthyneura</taxon>
        <taxon>Panpulmonata</taxon>
        <taxon>Hygrophila</taxon>
        <taxon>Lymnaeoidea</taxon>
        <taxon>Planorbidae</taxon>
        <taxon>Biomphalaria</taxon>
    </lineage>
</organism>
<dbReference type="EMBL" id="JASAOG010000149">
    <property type="protein sequence ID" value="KAK0047581.1"/>
    <property type="molecule type" value="Genomic_DNA"/>
</dbReference>
<dbReference type="Proteomes" id="UP001233172">
    <property type="component" value="Unassembled WGS sequence"/>
</dbReference>
<comment type="caution">
    <text evidence="1">The sequence shown here is derived from an EMBL/GenBank/DDBJ whole genome shotgun (WGS) entry which is preliminary data.</text>
</comment>
<reference evidence="1" key="1">
    <citation type="journal article" date="2023" name="PLoS Negl. Trop. Dis.">
        <title>A genome sequence for Biomphalaria pfeifferi, the major vector snail for the human-infecting parasite Schistosoma mansoni.</title>
        <authorList>
            <person name="Bu L."/>
            <person name="Lu L."/>
            <person name="Laidemitt M.R."/>
            <person name="Zhang S.M."/>
            <person name="Mutuku M."/>
            <person name="Mkoji G."/>
            <person name="Steinauer M."/>
            <person name="Loker E.S."/>
        </authorList>
    </citation>
    <scope>NUCLEOTIDE SEQUENCE</scope>
    <source>
        <strain evidence="1">KasaAsao</strain>
    </source>
</reference>
<evidence type="ECO:0000313" key="1">
    <source>
        <dbReference type="EMBL" id="KAK0047581.1"/>
    </source>
</evidence>
<keyword evidence="2" id="KW-1185">Reference proteome</keyword>
<name>A0AAD8B3Z6_BIOPF</name>
<proteinExistence type="predicted"/>
<accession>A0AAD8B3Z6</accession>
<gene>
    <name evidence="1" type="ORF">Bpfe_023008</name>
</gene>